<sequence length="317" mass="36378">MNPCGEIYLQSKQFCNLTSIVVRPNDSMENLRKKMRLATLVGTYQATLTNFDYLSKEWKENCEKEQLLGVSITGYYDNKLIRDDKNLRILRQESITTNKKYAKRFKVNESTAITCVKPHGNSGQLLGVGSGMHTWYSHYYIRRVRISVNDPLLKLAQDQGVPVHPEVGYSTANAMKMVLEFPCKAPEGALVNKDVTALEFLEEWRRLKVNFTEHNPSATVYVSDSDWIAVADFVYKNWEIVGGLSFLPRNNHVYQLAPYEEITKEEYERRLKQLKHIDFSKLVMYEREDQTTGSKELACVSGVCEIDVVPEAQVLKA</sequence>
<dbReference type="PANTHER" id="PTHR43371:SF1">
    <property type="entry name" value="RIBONUCLEOSIDE-DIPHOSPHATE REDUCTASE"/>
    <property type="match status" value="1"/>
</dbReference>
<dbReference type="AlphaFoldDB" id="A0A1G2T148"/>
<evidence type="ECO:0000256" key="2">
    <source>
        <dbReference type="ARBA" id="ARBA00022628"/>
    </source>
</evidence>
<keyword evidence="2" id="KW-0846">Cobalamin</keyword>
<dbReference type="SUPFAM" id="SSF51998">
    <property type="entry name" value="PFL-like glycyl radical enzymes"/>
    <property type="match status" value="1"/>
</dbReference>
<dbReference type="STRING" id="1802737.A2832_01300"/>
<evidence type="ECO:0000256" key="4">
    <source>
        <dbReference type="ARBA" id="ARBA00023285"/>
    </source>
</evidence>
<comment type="cofactor">
    <cofactor evidence="1">
        <name>adenosylcob(III)alamin</name>
        <dbReference type="ChEBI" id="CHEBI:18408"/>
    </cofactor>
</comment>
<dbReference type="GO" id="GO:0004748">
    <property type="term" value="F:ribonucleoside-diphosphate reductase activity, thioredoxin disulfide as acceptor"/>
    <property type="evidence" value="ECO:0007669"/>
    <property type="project" value="TreeGrafter"/>
</dbReference>
<accession>A0A1G2T148</accession>
<gene>
    <name evidence="5" type="ORF">A2832_01300</name>
</gene>
<protein>
    <submittedName>
        <fullName evidence="5">Uncharacterized protein</fullName>
    </submittedName>
</protein>
<evidence type="ECO:0000256" key="3">
    <source>
        <dbReference type="ARBA" id="ARBA00023002"/>
    </source>
</evidence>
<reference evidence="5 6" key="1">
    <citation type="journal article" date="2016" name="Nat. Commun.">
        <title>Thousands of microbial genomes shed light on interconnected biogeochemical processes in an aquifer system.</title>
        <authorList>
            <person name="Anantharaman K."/>
            <person name="Brown C.T."/>
            <person name="Hug L.A."/>
            <person name="Sharon I."/>
            <person name="Castelle C.J."/>
            <person name="Probst A.J."/>
            <person name="Thomas B.C."/>
            <person name="Singh A."/>
            <person name="Wilkins M.J."/>
            <person name="Karaoz U."/>
            <person name="Brodie E.L."/>
            <person name="Williams K.H."/>
            <person name="Hubbard S.S."/>
            <person name="Banfield J.F."/>
        </authorList>
    </citation>
    <scope>NUCLEOTIDE SEQUENCE [LARGE SCALE GENOMIC DNA]</scope>
</reference>
<comment type="caution">
    <text evidence="5">The sequence shown here is derived from an EMBL/GenBank/DDBJ whole genome shotgun (WGS) entry which is preliminary data.</text>
</comment>
<evidence type="ECO:0000256" key="1">
    <source>
        <dbReference type="ARBA" id="ARBA00001922"/>
    </source>
</evidence>
<dbReference type="EMBL" id="MHVG01000010">
    <property type="protein sequence ID" value="OHA90995.1"/>
    <property type="molecule type" value="Genomic_DNA"/>
</dbReference>
<organism evidence="5 6">
    <name type="scientific">Candidatus Zambryskibacteria bacterium RIFCSPHIGHO2_01_FULL_44_22b</name>
    <dbReference type="NCBI Taxonomy" id="1802737"/>
    <lineage>
        <taxon>Bacteria</taxon>
        <taxon>Candidatus Zambryskiibacteriota</taxon>
    </lineage>
</organism>
<name>A0A1G2T148_9BACT</name>
<evidence type="ECO:0000313" key="6">
    <source>
        <dbReference type="Proteomes" id="UP000178538"/>
    </source>
</evidence>
<dbReference type="Gene3D" id="3.20.70.20">
    <property type="match status" value="1"/>
</dbReference>
<evidence type="ECO:0000313" key="5">
    <source>
        <dbReference type="EMBL" id="OHA90995.1"/>
    </source>
</evidence>
<proteinExistence type="predicted"/>
<keyword evidence="4" id="KW-0170">Cobalt</keyword>
<dbReference type="InterPro" id="IPR050862">
    <property type="entry name" value="RdRp_reductase_class-2"/>
</dbReference>
<keyword evidence="3" id="KW-0560">Oxidoreductase</keyword>
<dbReference type="GO" id="GO:0031419">
    <property type="term" value="F:cobalamin binding"/>
    <property type="evidence" value="ECO:0007669"/>
    <property type="project" value="UniProtKB-KW"/>
</dbReference>
<dbReference type="Proteomes" id="UP000178538">
    <property type="component" value="Unassembled WGS sequence"/>
</dbReference>
<dbReference type="PANTHER" id="PTHR43371">
    <property type="entry name" value="VITAMIN B12-DEPENDENT RIBONUCLEOTIDE REDUCTASE"/>
    <property type="match status" value="1"/>
</dbReference>
<dbReference type="Gene3D" id="3.90.1390.10">
    <property type="entry name" value="b-12 dependent (class ii) ribonucleotide reductase, chain A, domain 3"/>
    <property type="match status" value="2"/>
</dbReference>